<evidence type="ECO:0000256" key="6">
    <source>
        <dbReference type="SAM" id="SignalP"/>
    </source>
</evidence>
<name>A0ABR6TUA5_CITBR</name>
<dbReference type="EMBL" id="JACLAH010000003">
    <property type="protein sequence ID" value="MBC2647149.1"/>
    <property type="molecule type" value="Genomic_DNA"/>
</dbReference>
<feature type="signal peptide" evidence="6">
    <location>
        <begin position="1"/>
        <end position="22"/>
    </location>
</feature>
<dbReference type="RefSeq" id="WP_185654636.1">
    <property type="nucleotide sequence ID" value="NZ_CBDITX010000004.1"/>
</dbReference>
<protein>
    <submittedName>
        <fullName evidence="8">Outer membrane beta-barrel protein</fullName>
    </submittedName>
</protein>
<organism evidence="8 9">
    <name type="scientific">Citrobacter braakii</name>
    <dbReference type="NCBI Taxonomy" id="57706"/>
    <lineage>
        <taxon>Bacteria</taxon>
        <taxon>Pseudomonadati</taxon>
        <taxon>Pseudomonadota</taxon>
        <taxon>Gammaproteobacteria</taxon>
        <taxon>Enterobacterales</taxon>
        <taxon>Enterobacteriaceae</taxon>
        <taxon>Citrobacter</taxon>
        <taxon>Citrobacter freundii complex</taxon>
    </lineage>
</organism>
<accession>A0ABR6TUA5</accession>
<reference evidence="8 9" key="1">
    <citation type="submission" date="2020-08" db="EMBL/GenBank/DDBJ databases">
        <title>Emergence and comparative genomics analysis of Citrobacter in Fennec fox imported from North Africa to China.</title>
        <authorList>
            <person name="Zheng B."/>
        </authorList>
    </citation>
    <scope>NUCLEOTIDE SEQUENCE [LARGE SCALE GENOMIC DNA]</scope>
    <source>
        <strain evidence="8 9">FF371</strain>
    </source>
</reference>
<keyword evidence="4 6" id="KW-0732">Signal</keyword>
<evidence type="ECO:0000256" key="3">
    <source>
        <dbReference type="ARBA" id="ARBA00022692"/>
    </source>
</evidence>
<comment type="caution">
    <text evidence="8">The sequence shown here is derived from an EMBL/GenBank/DDBJ whole genome shotgun (WGS) entry which is preliminary data.</text>
</comment>
<dbReference type="PRINTS" id="PR00316">
    <property type="entry name" value="ENTEROVIROMP"/>
</dbReference>
<dbReference type="SUPFAM" id="SSF56925">
    <property type="entry name" value="OMPA-like"/>
    <property type="match status" value="1"/>
</dbReference>
<dbReference type="PROSITE" id="PS00694">
    <property type="entry name" value="ENT_VIR_OMP_1"/>
    <property type="match status" value="1"/>
</dbReference>
<keyword evidence="2" id="KW-1134">Transmembrane beta strand</keyword>
<keyword evidence="9" id="KW-1185">Reference proteome</keyword>
<evidence type="ECO:0000256" key="5">
    <source>
        <dbReference type="ARBA" id="ARBA00023136"/>
    </source>
</evidence>
<dbReference type="InterPro" id="IPR051723">
    <property type="entry name" value="Bact_OM_Invasion-Related"/>
</dbReference>
<feature type="chain" id="PRO_5047012644" evidence="6">
    <location>
        <begin position="23"/>
        <end position="178"/>
    </location>
</feature>
<dbReference type="PROSITE" id="PS00695">
    <property type="entry name" value="ENT_VIR_OMP_2"/>
    <property type="match status" value="1"/>
</dbReference>
<dbReference type="PANTHER" id="PTHR35892">
    <property type="entry name" value="OUTER MEMBRANE PROTEIN PAGN-RELATED"/>
    <property type="match status" value="1"/>
</dbReference>
<dbReference type="InterPro" id="IPR027385">
    <property type="entry name" value="Beta-barrel_OMP"/>
</dbReference>
<dbReference type="InterPro" id="IPR011250">
    <property type="entry name" value="OMP/PagP_B-barrel"/>
</dbReference>
<evidence type="ECO:0000256" key="4">
    <source>
        <dbReference type="ARBA" id="ARBA00022729"/>
    </source>
</evidence>
<evidence type="ECO:0000313" key="8">
    <source>
        <dbReference type="EMBL" id="MBC2647149.1"/>
    </source>
</evidence>
<dbReference type="Proteomes" id="UP000586346">
    <property type="component" value="Unassembled WGS sequence"/>
</dbReference>
<evidence type="ECO:0000256" key="2">
    <source>
        <dbReference type="ARBA" id="ARBA00022452"/>
    </source>
</evidence>
<evidence type="ECO:0000313" key="9">
    <source>
        <dbReference type="Proteomes" id="UP000586346"/>
    </source>
</evidence>
<evidence type="ECO:0000256" key="1">
    <source>
        <dbReference type="ARBA" id="ARBA00004571"/>
    </source>
</evidence>
<keyword evidence="3" id="KW-0812">Transmembrane</keyword>
<keyword evidence="5" id="KW-0472">Membrane</keyword>
<gene>
    <name evidence="8" type="ORF">H6P72_11030</name>
</gene>
<feature type="domain" description="Outer membrane protein beta-barrel" evidence="7">
    <location>
        <begin position="11"/>
        <end position="178"/>
    </location>
</feature>
<evidence type="ECO:0000259" key="7">
    <source>
        <dbReference type="Pfam" id="PF13505"/>
    </source>
</evidence>
<dbReference type="InterPro" id="IPR000758">
    <property type="entry name" value="Enterovir_OMP"/>
</dbReference>
<sequence length="178" mass="19461">MKRAVLATFIIGAFFASGTASAEQLKHTVLGGYAQSNVKAGGESLKDDPTGFNVKYRYELNENLGVVSSFTYTGESYNYYFGGYKFGNVDLDYYSISAGPSYRFNDYVSAYGLLGIAHGRVESNVLGFSDSESKTSATYGVGLQFNPVPNWAIDTSYEYSKLGDVKVGTWMVGIGYRF</sequence>
<dbReference type="PANTHER" id="PTHR35892:SF2">
    <property type="entry name" value="OUTER MEMBRANE PROTEIN PAGN"/>
    <property type="match status" value="1"/>
</dbReference>
<comment type="subcellular location">
    <subcellularLocation>
        <location evidence="1">Cell outer membrane</location>
        <topology evidence="1">Multi-pass membrane protein</topology>
    </subcellularLocation>
</comment>
<proteinExistence type="predicted"/>
<dbReference type="Pfam" id="PF13505">
    <property type="entry name" value="OMP_b-brl"/>
    <property type="match status" value="1"/>
</dbReference>
<dbReference type="Gene3D" id="2.40.160.20">
    <property type="match status" value="1"/>
</dbReference>